<dbReference type="Gene3D" id="3.60.10.10">
    <property type="entry name" value="Endonuclease/exonuclease/phosphatase"/>
    <property type="match status" value="1"/>
</dbReference>
<dbReference type="AlphaFoldDB" id="A0AAV0YC38"/>
<comment type="caution">
    <text evidence="2">The sequence shown here is derived from an EMBL/GenBank/DDBJ whole genome shotgun (WGS) entry which is preliminary data.</text>
</comment>
<dbReference type="Pfam" id="PF14529">
    <property type="entry name" value="Exo_endo_phos_2"/>
    <property type="match status" value="1"/>
</dbReference>
<keyword evidence="3" id="KW-1185">Reference proteome</keyword>
<dbReference type="PANTHER" id="PTHR33273">
    <property type="entry name" value="DOMAIN-CONTAINING PROTEIN, PUTATIVE-RELATED"/>
    <property type="match status" value="1"/>
</dbReference>
<organism evidence="2 3">
    <name type="scientific">Macrosiphum euphorbiae</name>
    <name type="common">potato aphid</name>
    <dbReference type="NCBI Taxonomy" id="13131"/>
    <lineage>
        <taxon>Eukaryota</taxon>
        <taxon>Metazoa</taxon>
        <taxon>Ecdysozoa</taxon>
        <taxon>Arthropoda</taxon>
        <taxon>Hexapoda</taxon>
        <taxon>Insecta</taxon>
        <taxon>Pterygota</taxon>
        <taxon>Neoptera</taxon>
        <taxon>Paraneoptera</taxon>
        <taxon>Hemiptera</taxon>
        <taxon>Sternorrhyncha</taxon>
        <taxon>Aphidomorpha</taxon>
        <taxon>Aphidoidea</taxon>
        <taxon>Aphididae</taxon>
        <taxon>Macrosiphini</taxon>
        <taxon>Macrosiphum</taxon>
    </lineage>
</organism>
<accession>A0AAV0YC38</accession>
<sequence length="186" mass="20858">MARTATANNDLLEYAQKEGLDLALLQEPYARYGRITGLETAPFRIIISPGTKQEGGHNILHGAAIVIFNPALTVLARNDLTCENFAVATIKLGDEEDINLISAYFKFRKPTSEMLETLQRLKQKCGHRTIIGGDINAFSTRWGSKKTNNKGKLVEEFIDNEQLVLINKDNHTRFLDREGRTTLTSH</sequence>
<dbReference type="EMBL" id="CARXXK010001661">
    <property type="protein sequence ID" value="CAI6377157.1"/>
    <property type="molecule type" value="Genomic_DNA"/>
</dbReference>
<dbReference type="InterPro" id="IPR005135">
    <property type="entry name" value="Endo/exonuclease/phosphatase"/>
</dbReference>
<proteinExistence type="predicted"/>
<dbReference type="Proteomes" id="UP001160148">
    <property type="component" value="Unassembled WGS sequence"/>
</dbReference>
<feature type="domain" description="Endonuclease/exonuclease/phosphatase" evidence="1">
    <location>
        <begin position="98"/>
        <end position="181"/>
    </location>
</feature>
<gene>
    <name evidence="2" type="ORF">MEUPH1_LOCUS30455</name>
</gene>
<dbReference type="PANTHER" id="PTHR33273:SF4">
    <property type="entry name" value="ENDONUCLEASE_EXONUCLEASE_PHOSPHATASE DOMAIN-CONTAINING PROTEIN"/>
    <property type="match status" value="1"/>
</dbReference>
<dbReference type="SUPFAM" id="SSF56219">
    <property type="entry name" value="DNase I-like"/>
    <property type="match status" value="1"/>
</dbReference>
<name>A0AAV0YC38_9HEMI</name>
<protein>
    <recommendedName>
        <fullName evidence="1">Endonuclease/exonuclease/phosphatase domain-containing protein</fullName>
    </recommendedName>
</protein>
<evidence type="ECO:0000313" key="3">
    <source>
        <dbReference type="Proteomes" id="UP001160148"/>
    </source>
</evidence>
<dbReference type="InterPro" id="IPR036691">
    <property type="entry name" value="Endo/exonu/phosph_ase_sf"/>
</dbReference>
<evidence type="ECO:0000313" key="2">
    <source>
        <dbReference type="EMBL" id="CAI6377157.1"/>
    </source>
</evidence>
<dbReference type="GO" id="GO:0003824">
    <property type="term" value="F:catalytic activity"/>
    <property type="evidence" value="ECO:0007669"/>
    <property type="project" value="InterPro"/>
</dbReference>
<reference evidence="2 3" key="1">
    <citation type="submission" date="2023-01" db="EMBL/GenBank/DDBJ databases">
        <authorList>
            <person name="Whitehead M."/>
        </authorList>
    </citation>
    <scope>NUCLEOTIDE SEQUENCE [LARGE SCALE GENOMIC DNA]</scope>
</reference>
<evidence type="ECO:0000259" key="1">
    <source>
        <dbReference type="Pfam" id="PF14529"/>
    </source>
</evidence>